<keyword evidence="4" id="KW-0548">Nucleotidyltransferase</keyword>
<comment type="caution">
    <text evidence="5">The sequence shown here is derived from an EMBL/GenBank/DDBJ whole genome shotgun (WGS) entry which is preliminary data.</text>
</comment>
<evidence type="ECO:0000313" key="5">
    <source>
        <dbReference type="EMBL" id="NOL42046.1"/>
    </source>
</evidence>
<evidence type="ECO:0000259" key="2">
    <source>
        <dbReference type="Pfam" id="PF01909"/>
    </source>
</evidence>
<protein>
    <submittedName>
        <fullName evidence="5">DUF4111 domain-containing protein</fullName>
    </submittedName>
    <submittedName>
        <fullName evidence="4">Streptomycin 3'-adenylyltransferase</fullName>
        <ecNumber evidence="4">2.7.7.47</ecNumber>
    </submittedName>
</protein>
<dbReference type="EMBL" id="JABJRC010000003">
    <property type="protein sequence ID" value="NOL42046.1"/>
    <property type="molecule type" value="Genomic_DNA"/>
</dbReference>
<dbReference type="Pfam" id="PF01909">
    <property type="entry name" value="NTP_transf_2"/>
    <property type="match status" value="1"/>
</dbReference>
<evidence type="ECO:0000313" key="4">
    <source>
        <dbReference type="EMBL" id="MBB6565783.1"/>
    </source>
</evidence>
<organism evidence="5 6">
    <name type="scientific">Kribbella sandramycini</name>
    <dbReference type="NCBI Taxonomy" id="60450"/>
    <lineage>
        <taxon>Bacteria</taxon>
        <taxon>Bacillati</taxon>
        <taxon>Actinomycetota</taxon>
        <taxon>Actinomycetes</taxon>
        <taxon>Propionibacteriales</taxon>
        <taxon>Kribbellaceae</taxon>
        <taxon>Kribbella</taxon>
    </lineage>
</organism>
<gene>
    <name evidence="4" type="ORF">HNR71_001420</name>
    <name evidence="5" type="ORF">HPO96_17510</name>
</gene>
<reference evidence="4 7" key="2">
    <citation type="submission" date="2020-08" db="EMBL/GenBank/DDBJ databases">
        <title>Sequencing the genomes of 1000 actinobacteria strains.</title>
        <authorList>
            <person name="Klenk H.-P."/>
        </authorList>
    </citation>
    <scope>NUCLEOTIDE SEQUENCE [LARGE SCALE GENOMIC DNA]</scope>
    <source>
        <strain evidence="4 7">DSM 15626</strain>
    </source>
</reference>
<dbReference type="Proteomes" id="UP000553957">
    <property type="component" value="Unassembled WGS sequence"/>
</dbReference>
<dbReference type="Proteomes" id="UP000534306">
    <property type="component" value="Unassembled WGS sequence"/>
</dbReference>
<evidence type="ECO:0000313" key="6">
    <source>
        <dbReference type="Proteomes" id="UP000534306"/>
    </source>
</evidence>
<dbReference type="Gene3D" id="3.30.460.10">
    <property type="entry name" value="Beta Polymerase, domain 2"/>
    <property type="match status" value="1"/>
</dbReference>
<dbReference type="EMBL" id="JACHKF010000001">
    <property type="protein sequence ID" value="MBB6565783.1"/>
    <property type="molecule type" value="Genomic_DNA"/>
</dbReference>
<dbReference type="Pfam" id="PF13427">
    <property type="entry name" value="AadA_C"/>
    <property type="match status" value="1"/>
</dbReference>
<evidence type="ECO:0000256" key="1">
    <source>
        <dbReference type="ARBA" id="ARBA00022679"/>
    </source>
</evidence>
<name>A0A7Y4L2L8_9ACTN</name>
<dbReference type="EC" id="2.7.7.47" evidence="4"/>
<dbReference type="SUPFAM" id="SSF81301">
    <property type="entry name" value="Nucleotidyltransferase"/>
    <property type="match status" value="1"/>
</dbReference>
<dbReference type="GO" id="GO:0009012">
    <property type="term" value="F:aminoglycoside 3''-adenylyltransferase activity"/>
    <property type="evidence" value="ECO:0007669"/>
    <property type="project" value="UniProtKB-EC"/>
</dbReference>
<feature type="domain" description="Polymerase nucleotidyl transferase" evidence="2">
    <location>
        <begin position="27"/>
        <end position="66"/>
    </location>
</feature>
<sequence length="259" mass="28296">MMRGQSWADCDPDVREYVVDAVEATGLATAGVYVHGSLAMGCYYRGRSDVDLLVVVPEALPAADRGRAARALAERAAGRPMVGDLELSVLTTEQARTAVHPRPYEVHYSEAWTERILAGAVDYNDDGADPDLSAHISVVRARGATLSGPPPAELFAPVPHEHYLSAVLDDLHDIFDGDELFELPEYGVLNACRTLELLQNGSVLSKEEGALWALQNLPRAHHPLITQALTTYRDDTPPHWNPTALNTFRHFVLATIPRG</sequence>
<proteinExistence type="predicted"/>
<dbReference type="AlphaFoldDB" id="A0A7Y4L2L8"/>
<dbReference type="InterPro" id="IPR025184">
    <property type="entry name" value="AadA_C"/>
</dbReference>
<evidence type="ECO:0000313" key="7">
    <source>
        <dbReference type="Proteomes" id="UP000553957"/>
    </source>
</evidence>
<dbReference type="InterPro" id="IPR002934">
    <property type="entry name" value="Polymerase_NTP_transf_dom"/>
</dbReference>
<feature type="domain" description="Adenylyltransferase AadA C-terminal" evidence="3">
    <location>
        <begin position="153"/>
        <end position="253"/>
    </location>
</feature>
<keyword evidence="6" id="KW-1185">Reference proteome</keyword>
<dbReference type="RefSeq" id="WP_171674499.1">
    <property type="nucleotide sequence ID" value="NZ_BAAAGT010000001.1"/>
</dbReference>
<accession>A0A7Y4L2L8</accession>
<evidence type="ECO:0000259" key="3">
    <source>
        <dbReference type="Pfam" id="PF13427"/>
    </source>
</evidence>
<reference evidence="5 6" key="1">
    <citation type="submission" date="2020-05" db="EMBL/GenBank/DDBJ databases">
        <title>Genome sequence of Kribbella sandramycini ATCC 39419.</title>
        <authorList>
            <person name="Maclea K.S."/>
            <person name="Fair J.L."/>
        </authorList>
    </citation>
    <scope>NUCLEOTIDE SEQUENCE [LARGE SCALE GENOMIC DNA]</scope>
    <source>
        <strain evidence="5 6">ATCC 39419</strain>
    </source>
</reference>
<dbReference type="InterPro" id="IPR043519">
    <property type="entry name" value="NT_sf"/>
</dbReference>
<keyword evidence="1 4" id="KW-0808">Transferase</keyword>